<feature type="region of interest" description="Disordered" evidence="1">
    <location>
        <begin position="307"/>
        <end position="358"/>
    </location>
</feature>
<feature type="transmembrane region" description="Helical" evidence="2">
    <location>
        <begin position="625"/>
        <end position="643"/>
    </location>
</feature>
<dbReference type="RefSeq" id="XP_028526517.1">
    <property type="nucleotide sequence ID" value="XM_028674936.1"/>
</dbReference>
<feature type="compositionally biased region" description="Acidic residues" evidence="1">
    <location>
        <begin position="325"/>
        <end position="342"/>
    </location>
</feature>
<accession>A0A1J1GQY9</accession>
<keyword evidence="4" id="KW-1185">Reference proteome</keyword>
<dbReference type="OMA" id="NVVFLYF"/>
<dbReference type="Proteomes" id="UP000220797">
    <property type="component" value="Unassembled WGS sequence"/>
</dbReference>
<keyword evidence="2" id="KW-1133">Transmembrane helix</keyword>
<feature type="compositionally biased region" description="Basic and acidic residues" evidence="1">
    <location>
        <begin position="36"/>
        <end position="45"/>
    </location>
</feature>
<comment type="caution">
    <text evidence="3">The sequence shown here is derived from an EMBL/GenBank/DDBJ whole genome shotgun (WGS) entry which is preliminary data.</text>
</comment>
<feature type="transmembrane region" description="Helical" evidence="2">
    <location>
        <begin position="663"/>
        <end position="685"/>
    </location>
</feature>
<dbReference type="AlphaFoldDB" id="A0A1J1GQY9"/>
<organism evidence="3 4">
    <name type="scientific">Plasmodium gallinaceum</name>
    <dbReference type="NCBI Taxonomy" id="5849"/>
    <lineage>
        <taxon>Eukaryota</taxon>
        <taxon>Sar</taxon>
        <taxon>Alveolata</taxon>
        <taxon>Apicomplexa</taxon>
        <taxon>Aconoidasida</taxon>
        <taxon>Haemosporida</taxon>
        <taxon>Plasmodiidae</taxon>
        <taxon>Plasmodium</taxon>
        <taxon>Plasmodium (Haemamoeba)</taxon>
    </lineage>
</organism>
<feature type="transmembrane region" description="Helical" evidence="2">
    <location>
        <begin position="579"/>
        <end position="597"/>
    </location>
</feature>
<name>A0A1J1GQY9_PLAGA</name>
<gene>
    <name evidence="3" type="ORF">PGAL8A_00140100</name>
</gene>
<dbReference type="GeneID" id="39729925"/>
<evidence type="ECO:0000256" key="1">
    <source>
        <dbReference type="SAM" id="MobiDB-lite"/>
    </source>
</evidence>
<reference evidence="3" key="1">
    <citation type="submission" date="2015-04" db="EMBL/GenBank/DDBJ databases">
        <authorList>
            <consortium name="Pathogen Informatics"/>
        </authorList>
    </citation>
    <scope>NUCLEOTIDE SEQUENCE [LARGE SCALE GENOMIC DNA]</scope>
    <source>
        <strain evidence="3">8A</strain>
    </source>
</reference>
<proteinExistence type="predicted"/>
<sequence>MKNINKSIHLENDDFSLNINNSNDFNQILDEIKLKQLQSEKEKTRKNAKSKIKTKNEDKNKSHKKELKKNTMEYKEFLRKTRNDHDKYLRKYKSEEKIKKKIFDDTPIFPHIKSLIWDHENENRISECSYNVENTEDEKLKKNNSINKNGNYTIYDIYANTLKKLSIQDENKVLKTNKKGNLYINDKKILDNRKNNSSEGINKKKSINLIKTNISNTSFDSSPYSIIERNESNNSKKKESVYDQKQEETKQKKSDRPNYNHSNNKNYIDMENFNNNYTTNNKLYNDNSLVDKHNIIKDNNYSKDNFHEERIKGKKKRRMEKEQELKEDEYEYENENENEDEDNGKNKEKDQDDSEDYYIEEENSYENSIKMEKNNKNNMNESSSLKSECFRSIGKEDSKKKQKMYKENSCKYNEIKKENDYLKTPFILSIECLDENEKHIVKKNEIKNKNIEIMNLNNNNDTLNKYDGDTYYKSNSFLTPVKNSPDNNIHYSLNDRTHKKKMQNGKQGINYSKSEVTTTDSEYSLNENLNISYENFKAKNKNKMFSMVDNGKNKKDLLKIINSKNILNIRKILRIMRELYIGFIGLQLIYFITYILFGNNSVYLIQIISISCTFFSLMDANYHGYLLNGFIDICIAIFLNVAILQNISGFKSLQNDNVLKNIAISNVVLLYMFSIFSFLNSYFIFKLHSLEKKSIKNIIRNIELRKEKDVKIAI</sequence>
<dbReference type="OrthoDB" id="366215at2759"/>
<feature type="compositionally biased region" description="Basic and acidic residues" evidence="1">
    <location>
        <begin position="228"/>
        <end position="258"/>
    </location>
</feature>
<keyword evidence="2" id="KW-0812">Transmembrane</keyword>
<protein>
    <recommendedName>
        <fullName evidence="5">Basal complex transmembrane protein 1</fullName>
    </recommendedName>
</protein>
<evidence type="ECO:0000256" key="2">
    <source>
        <dbReference type="SAM" id="Phobius"/>
    </source>
</evidence>
<feature type="region of interest" description="Disordered" evidence="1">
    <location>
        <begin position="228"/>
        <end position="268"/>
    </location>
</feature>
<keyword evidence="2" id="KW-0472">Membrane</keyword>
<evidence type="ECO:0000313" key="3">
    <source>
        <dbReference type="EMBL" id="CRG93695.1"/>
    </source>
</evidence>
<feature type="region of interest" description="Disordered" evidence="1">
    <location>
        <begin position="36"/>
        <end position="69"/>
    </location>
</feature>
<evidence type="ECO:0000313" key="4">
    <source>
        <dbReference type="Proteomes" id="UP000220797"/>
    </source>
</evidence>
<dbReference type="EMBL" id="CVMV01000019">
    <property type="protein sequence ID" value="CRG93695.1"/>
    <property type="molecule type" value="Genomic_DNA"/>
</dbReference>
<evidence type="ECO:0008006" key="5">
    <source>
        <dbReference type="Google" id="ProtNLM"/>
    </source>
</evidence>
<dbReference type="VEuPathDB" id="PlasmoDB:PGAL8A_00140100"/>